<keyword evidence="6" id="KW-1185">Reference proteome</keyword>
<dbReference type="NCBIfam" id="TIGR04275">
    <property type="entry name" value="beta_prop_Msarc"/>
    <property type="match status" value="4"/>
</dbReference>
<dbReference type="Proteomes" id="UP000033111">
    <property type="component" value="Chromosome"/>
</dbReference>
<proteinExistence type="predicted"/>
<dbReference type="Pfam" id="PF18204">
    <property type="entry name" value="PGF-CTERM"/>
    <property type="match status" value="1"/>
</dbReference>
<dbReference type="KEGG" id="msw:MSSIT_0402"/>
<dbReference type="PANTHER" id="PTHR36842">
    <property type="entry name" value="PROTEIN TOLB HOMOLOG"/>
    <property type="match status" value="1"/>
</dbReference>
<feature type="transmembrane region" description="Helical" evidence="3">
    <location>
        <begin position="12"/>
        <end position="36"/>
    </location>
</feature>
<dbReference type="EMBL" id="CP009506">
    <property type="protein sequence ID" value="AKB27121.1"/>
    <property type="molecule type" value="Genomic_DNA"/>
</dbReference>
<dbReference type="SUPFAM" id="SSF69304">
    <property type="entry name" value="Tricorn protease N-terminal domain"/>
    <property type="match status" value="1"/>
</dbReference>
<evidence type="ECO:0000256" key="3">
    <source>
        <dbReference type="SAM" id="Phobius"/>
    </source>
</evidence>
<evidence type="ECO:0000256" key="2">
    <source>
        <dbReference type="SAM" id="MobiDB-lite"/>
    </source>
</evidence>
<dbReference type="InterPro" id="IPR027618">
    <property type="entry name" value="Beta_prop_Msarc"/>
</dbReference>
<dbReference type="Gene3D" id="2.120.10.30">
    <property type="entry name" value="TolB, C-terminal domain"/>
    <property type="match status" value="2"/>
</dbReference>
<dbReference type="InterPro" id="IPR026371">
    <property type="entry name" value="PGF_CTERM"/>
</dbReference>
<accession>A0A0E3L7P3</accession>
<evidence type="ECO:0000313" key="6">
    <source>
        <dbReference type="Proteomes" id="UP000033111"/>
    </source>
</evidence>
<gene>
    <name evidence="5" type="ORF">MSSIT_0402</name>
</gene>
<feature type="region of interest" description="Disordered" evidence="2">
    <location>
        <begin position="218"/>
        <end position="250"/>
    </location>
</feature>
<feature type="compositionally biased region" description="Acidic residues" evidence="2">
    <location>
        <begin position="232"/>
        <end position="245"/>
    </location>
</feature>
<evidence type="ECO:0000313" key="5">
    <source>
        <dbReference type="EMBL" id="AKB27121.1"/>
    </source>
</evidence>
<sequence>MVNREDRYLDRYLILLASTVLLLVLFISTLPVALGFSLHSNRLTIKETQLTTNSSDEAYPSIYGDRVVWQDLRNGKNWDIYMYDLSTSRETQITTDPAAQYFPAIYGDRIIWTDARNGKADIYMYDLSTSTESQITTSGSVESGSALYGDRIVWIDYREGWENLDIYLYDFSSSTETQITTNESNQWGELDIWGNMIVWRDQRNGNNDIYMCTVSGEDAGSEVEPEIRSEVEPELGSEVEPEPEGEGSISKNTSGFEIVYSVVGLLAVFLQWRR</sequence>
<keyword evidence="3" id="KW-0812">Transmembrane</keyword>
<dbReference type="PANTHER" id="PTHR36842:SF1">
    <property type="entry name" value="PROTEIN TOLB"/>
    <property type="match status" value="1"/>
</dbReference>
<dbReference type="PATRIC" id="fig|1434120.4.peg.514"/>
<evidence type="ECO:0000259" key="4">
    <source>
        <dbReference type="Pfam" id="PF18204"/>
    </source>
</evidence>
<dbReference type="InterPro" id="IPR011042">
    <property type="entry name" value="6-blade_b-propeller_TolB-like"/>
</dbReference>
<dbReference type="AlphaFoldDB" id="A0A0E3L7P3"/>
<dbReference type="OrthoDB" id="146042at2157"/>
<keyword evidence="3" id="KW-0472">Membrane</keyword>
<dbReference type="HOGENOM" id="CLU_1014157_0_0_2"/>
<feature type="domain" description="PGF-CTERM archaeal protein-sorting signal" evidence="4">
    <location>
        <begin position="255"/>
        <end position="274"/>
    </location>
</feature>
<keyword evidence="1" id="KW-0732">Signal</keyword>
<dbReference type="RefSeq" id="WP_052721479.1">
    <property type="nucleotide sequence ID" value="NZ_CP009506.1"/>
</dbReference>
<evidence type="ECO:0000256" key="1">
    <source>
        <dbReference type="ARBA" id="ARBA00022729"/>
    </source>
</evidence>
<dbReference type="GeneID" id="24859158"/>
<keyword evidence="3" id="KW-1133">Transmembrane helix</keyword>
<protein>
    <submittedName>
        <fullName evidence="5">Cell surface protein</fullName>
    </submittedName>
</protein>
<organism evidence="5 6">
    <name type="scientific">Methanosarcina siciliae T4/M</name>
    <dbReference type="NCBI Taxonomy" id="1434120"/>
    <lineage>
        <taxon>Archaea</taxon>
        <taxon>Methanobacteriati</taxon>
        <taxon>Methanobacteriota</taxon>
        <taxon>Stenosarchaea group</taxon>
        <taxon>Methanomicrobia</taxon>
        <taxon>Methanosarcinales</taxon>
        <taxon>Methanosarcinaceae</taxon>
        <taxon>Methanosarcina</taxon>
    </lineage>
</organism>
<reference evidence="5 6" key="1">
    <citation type="submission" date="2014-07" db="EMBL/GenBank/DDBJ databases">
        <title>Methanogenic archaea and the global carbon cycle.</title>
        <authorList>
            <person name="Henriksen J.R."/>
            <person name="Luke J."/>
            <person name="Reinhart S."/>
            <person name="Benedict M.N."/>
            <person name="Youngblut N.D."/>
            <person name="Metcalf M.E."/>
            <person name="Whitaker R.J."/>
            <person name="Metcalf W.W."/>
        </authorList>
    </citation>
    <scope>NUCLEOTIDE SEQUENCE [LARGE SCALE GENOMIC DNA]</scope>
    <source>
        <strain evidence="5 6">T4/M</strain>
    </source>
</reference>
<name>A0A0E3L7P3_9EURY</name>